<dbReference type="Proteomes" id="UP001351900">
    <property type="component" value="Unassembled WGS sequence"/>
</dbReference>
<dbReference type="RefSeq" id="WP_331791382.1">
    <property type="nucleotide sequence ID" value="NZ_BAAAUO010000012.1"/>
</dbReference>
<gene>
    <name evidence="1" type="ORF">V2V91_07505</name>
</gene>
<reference evidence="1 2" key="1">
    <citation type="submission" date="2024-01" db="EMBL/GenBank/DDBJ databases">
        <title>the genome sequence of strain Microbacterium schleiferi NBRC 15075.</title>
        <authorList>
            <person name="Ding Y."/>
            <person name="Zhang G."/>
        </authorList>
    </citation>
    <scope>NUCLEOTIDE SEQUENCE [LARGE SCALE GENOMIC DNA]</scope>
    <source>
        <strain evidence="1 2">NBRC 15075</strain>
    </source>
</reference>
<dbReference type="EMBL" id="JAZHOV010000004">
    <property type="protein sequence ID" value="MEF2254982.1"/>
    <property type="molecule type" value="Genomic_DNA"/>
</dbReference>
<keyword evidence="2" id="KW-1185">Reference proteome</keyword>
<dbReference type="Gene3D" id="1.10.10.2840">
    <property type="entry name" value="PucR C-terminal helix-turn-helix domain"/>
    <property type="match status" value="1"/>
</dbReference>
<evidence type="ECO:0000313" key="2">
    <source>
        <dbReference type="Proteomes" id="UP001351900"/>
    </source>
</evidence>
<comment type="caution">
    <text evidence="1">The sequence shown here is derived from an EMBL/GenBank/DDBJ whole genome shotgun (WGS) entry which is preliminary data.</text>
</comment>
<sequence length="318" mass="33701">MQELVGRITALDPEASETLKVITYFDALVGAGAGIDALLRAAATLSGVTAGLEHRDRIRRRDASGRQVDGDPVVTSPARDVPGGRVWLERGDIHVVADEMVVERFALAVTVTLARHEPDAALEIVIDRDRPRADRVSALARLRLDASSRVRIAALPPDHDELGSGLLAGHAGVLRGLLLDSTREAPARGGISPWVRADLLPEGWEAATLALRLTGPAHPVVDAGELGSLLLAVGAFDPSAPPEDVTTLAGLDPRSRDVLGALVNTDSLRGASAALGMHHSTVQARHEALTRDLGYDPRSPLGRARYFTAELLLRLVAP</sequence>
<protein>
    <recommendedName>
        <fullName evidence="3">PucR family transcriptional regulator</fullName>
    </recommendedName>
</protein>
<evidence type="ECO:0000313" key="1">
    <source>
        <dbReference type="EMBL" id="MEF2254982.1"/>
    </source>
</evidence>
<name>A0ABU7V877_9MICO</name>
<accession>A0ABU7V877</accession>
<organism evidence="1 2">
    <name type="scientific">Microbacterium schleiferi</name>
    <dbReference type="NCBI Taxonomy" id="69362"/>
    <lineage>
        <taxon>Bacteria</taxon>
        <taxon>Bacillati</taxon>
        <taxon>Actinomycetota</taxon>
        <taxon>Actinomycetes</taxon>
        <taxon>Micrococcales</taxon>
        <taxon>Microbacteriaceae</taxon>
        <taxon>Microbacterium</taxon>
    </lineage>
</organism>
<proteinExistence type="predicted"/>
<dbReference type="InterPro" id="IPR042070">
    <property type="entry name" value="PucR_C-HTH_sf"/>
</dbReference>
<evidence type="ECO:0008006" key="3">
    <source>
        <dbReference type="Google" id="ProtNLM"/>
    </source>
</evidence>